<keyword evidence="3" id="KW-1185">Reference proteome</keyword>
<name>A0AAN8BND5_9TELE</name>
<organism evidence="2 3">
    <name type="scientific">Champsocephalus esox</name>
    <name type="common">pike icefish</name>
    <dbReference type="NCBI Taxonomy" id="159716"/>
    <lineage>
        <taxon>Eukaryota</taxon>
        <taxon>Metazoa</taxon>
        <taxon>Chordata</taxon>
        <taxon>Craniata</taxon>
        <taxon>Vertebrata</taxon>
        <taxon>Euteleostomi</taxon>
        <taxon>Actinopterygii</taxon>
        <taxon>Neopterygii</taxon>
        <taxon>Teleostei</taxon>
        <taxon>Neoteleostei</taxon>
        <taxon>Acanthomorphata</taxon>
        <taxon>Eupercaria</taxon>
        <taxon>Perciformes</taxon>
        <taxon>Notothenioidei</taxon>
        <taxon>Channichthyidae</taxon>
        <taxon>Champsocephalus</taxon>
    </lineage>
</organism>
<reference evidence="2 3" key="1">
    <citation type="journal article" date="2023" name="Mol. Biol. Evol.">
        <title>Genomics of Secondarily Temperate Adaptation in the Only Non-Antarctic Icefish.</title>
        <authorList>
            <person name="Rivera-Colon A.G."/>
            <person name="Rayamajhi N."/>
            <person name="Minhas B.F."/>
            <person name="Madrigal G."/>
            <person name="Bilyk K.T."/>
            <person name="Yoon V."/>
            <person name="Hune M."/>
            <person name="Gregory S."/>
            <person name="Cheng C.H.C."/>
            <person name="Catchen J.M."/>
        </authorList>
    </citation>
    <scope>NUCLEOTIDE SEQUENCE [LARGE SCALE GENOMIC DNA]</scope>
    <source>
        <strain evidence="2">JC2023a</strain>
    </source>
</reference>
<gene>
    <name evidence="2" type="ORF">CesoFtcFv8_014540</name>
</gene>
<dbReference type="Proteomes" id="UP001335648">
    <property type="component" value="Unassembled WGS sequence"/>
</dbReference>
<accession>A0AAN8BND5</accession>
<comment type="caution">
    <text evidence="2">The sequence shown here is derived from an EMBL/GenBank/DDBJ whole genome shotgun (WGS) entry which is preliminary data.</text>
</comment>
<dbReference type="AlphaFoldDB" id="A0AAN8BND5"/>
<dbReference type="EMBL" id="JAULUE010002057">
    <property type="protein sequence ID" value="KAK5888446.1"/>
    <property type="molecule type" value="Genomic_DNA"/>
</dbReference>
<evidence type="ECO:0000313" key="3">
    <source>
        <dbReference type="Proteomes" id="UP001335648"/>
    </source>
</evidence>
<evidence type="ECO:0000256" key="1">
    <source>
        <dbReference type="SAM" id="MobiDB-lite"/>
    </source>
</evidence>
<evidence type="ECO:0000313" key="2">
    <source>
        <dbReference type="EMBL" id="KAK5888446.1"/>
    </source>
</evidence>
<sequence length="168" mass="19718">MVLVSLEVVNIQQFVAHPFPESNPTKDVGRKLREALKQQLTIIHERVEAKKIAKLALVEVRRLLAKEEEEEKLELGRDEIRTRVKERVATRLEEENMEKEEMKKALEKPRKEKAKQVDEEIKEEKSERNGEVKKAQDEDKLRGRENAKDKRKGSKAEKSARKARNEER</sequence>
<feature type="region of interest" description="Disordered" evidence="1">
    <location>
        <begin position="86"/>
        <end position="168"/>
    </location>
</feature>
<proteinExistence type="predicted"/>
<protein>
    <submittedName>
        <fullName evidence="2">Uncharacterized protein</fullName>
    </submittedName>
</protein>